<proteinExistence type="predicted"/>
<dbReference type="Pfam" id="PF09862">
    <property type="entry name" value="DUF2089"/>
    <property type="match status" value="1"/>
</dbReference>
<protein>
    <recommendedName>
        <fullName evidence="5">DUF2089 domain-containing protein</fullName>
    </recommendedName>
</protein>
<dbReference type="AlphaFoldDB" id="A0A0V8QD13"/>
<dbReference type="OrthoDB" id="9797643at2"/>
<dbReference type="InterPro" id="IPR053957">
    <property type="entry name" value="DUF2089_Zn_ribbon"/>
</dbReference>
<evidence type="ECO:0008006" key="5">
    <source>
        <dbReference type="Google" id="ProtNLM"/>
    </source>
</evidence>
<gene>
    <name evidence="3" type="ORF">ASU35_12855</name>
</gene>
<keyword evidence="4" id="KW-1185">Reference proteome</keyword>
<evidence type="ECO:0000259" key="2">
    <source>
        <dbReference type="Pfam" id="PF22747"/>
    </source>
</evidence>
<dbReference type="Proteomes" id="UP000054874">
    <property type="component" value="Unassembled WGS sequence"/>
</dbReference>
<dbReference type="RefSeq" id="WP_058353298.1">
    <property type="nucleotide sequence ID" value="NZ_CABMMD010000171.1"/>
</dbReference>
<sequence>MSQHIISRCPVCHESLIATRLSCRHCGLELSNDFTLNRFSYLTEGSLVFIETFIKCGGNLKEVQKELHLSYASARRILKEAQKELGLSEEKPAPVSEPAITALPVYEDESATVQAIKKKLNRAKGMANISTSRGKVFSIYYEEYGNGIYASNLPKSRMLSWTAFDRAIELLEKKGGAAPKGLAMKARLGEPELTLDTVEGYVAYHAFGVKKGESTIRTISALAAILDWAGICENGYGYLRLKN</sequence>
<comment type="caution">
    <text evidence="3">The sequence shown here is derived from an EMBL/GenBank/DDBJ whole genome shotgun (WGS) entry which is preliminary data.</text>
</comment>
<evidence type="ECO:0000313" key="3">
    <source>
        <dbReference type="EMBL" id="KSV58472.1"/>
    </source>
</evidence>
<organism evidence="3 4">
    <name type="scientific">Acetivibrio ethanolgignens</name>
    <dbReference type="NCBI Taxonomy" id="290052"/>
    <lineage>
        <taxon>Bacteria</taxon>
        <taxon>Bacillati</taxon>
        <taxon>Bacillota</taxon>
        <taxon>Clostridia</taxon>
        <taxon>Eubacteriales</taxon>
        <taxon>Oscillospiraceae</taxon>
        <taxon>Acetivibrio</taxon>
    </lineage>
</organism>
<accession>A0A0V8QD13</accession>
<feature type="domain" description="DUF2089" evidence="1">
    <location>
        <begin position="42"/>
        <end position="87"/>
    </location>
</feature>
<evidence type="ECO:0000313" key="4">
    <source>
        <dbReference type="Proteomes" id="UP000054874"/>
    </source>
</evidence>
<dbReference type="EMBL" id="LNAM01000171">
    <property type="protein sequence ID" value="KSV58472.1"/>
    <property type="molecule type" value="Genomic_DNA"/>
</dbReference>
<dbReference type="InterPro" id="IPR018658">
    <property type="entry name" value="DUF2089"/>
</dbReference>
<dbReference type="Pfam" id="PF22747">
    <property type="entry name" value="Zn_ribbon_DUF2089"/>
    <property type="match status" value="1"/>
</dbReference>
<feature type="domain" description="DUF2089" evidence="2">
    <location>
        <begin position="9"/>
        <end position="40"/>
    </location>
</feature>
<evidence type="ECO:0000259" key="1">
    <source>
        <dbReference type="Pfam" id="PF09862"/>
    </source>
</evidence>
<name>A0A0V8QD13_9FIRM</name>
<reference evidence="3 4" key="1">
    <citation type="submission" date="2015-11" db="EMBL/GenBank/DDBJ databases">
        <title>Butyribacter intestini gen. nov., sp. nov., a butyric acid-producing bacterium of the family Lachnospiraceae isolated from the human faeces.</title>
        <authorList>
            <person name="Zou Y."/>
            <person name="Xue W."/>
            <person name="Luo G."/>
            <person name="Lv M."/>
        </authorList>
    </citation>
    <scope>NUCLEOTIDE SEQUENCE [LARGE SCALE GENOMIC DNA]</scope>
    <source>
        <strain evidence="3 4">ACET-33324</strain>
    </source>
</reference>